<dbReference type="Pfam" id="PF00931">
    <property type="entry name" value="NB-ARC"/>
    <property type="match status" value="1"/>
</dbReference>
<reference evidence="2" key="2">
    <citation type="submission" date="2021-04" db="EMBL/GenBank/DDBJ databases">
        <authorList>
            <person name="Gilroy R."/>
        </authorList>
    </citation>
    <scope>NUCLEOTIDE SEQUENCE</scope>
    <source>
        <strain evidence="2">ChiSjej1B19-5720</strain>
    </source>
</reference>
<dbReference type="EMBL" id="DWYZ01000074">
    <property type="protein sequence ID" value="HJB27849.1"/>
    <property type="molecule type" value="Genomic_DNA"/>
</dbReference>
<evidence type="ECO:0000313" key="2">
    <source>
        <dbReference type="EMBL" id="HJB27849.1"/>
    </source>
</evidence>
<dbReference type="AlphaFoldDB" id="A0A9D2LRN3"/>
<reference evidence="2" key="1">
    <citation type="journal article" date="2021" name="PeerJ">
        <title>Extensive microbial diversity within the chicken gut microbiome revealed by metagenomics and culture.</title>
        <authorList>
            <person name="Gilroy R."/>
            <person name="Ravi A."/>
            <person name="Getino M."/>
            <person name="Pursley I."/>
            <person name="Horton D.L."/>
            <person name="Alikhan N.F."/>
            <person name="Baker D."/>
            <person name="Gharbi K."/>
            <person name="Hall N."/>
            <person name="Watson M."/>
            <person name="Adriaenssens E.M."/>
            <person name="Foster-Nyarko E."/>
            <person name="Jarju S."/>
            <person name="Secka A."/>
            <person name="Antonio M."/>
            <person name="Oren A."/>
            <person name="Chaudhuri R.R."/>
            <person name="La Ragione R."/>
            <person name="Hildebrand F."/>
            <person name="Pallen M.J."/>
        </authorList>
    </citation>
    <scope>NUCLEOTIDE SEQUENCE</scope>
    <source>
        <strain evidence="2">ChiSjej1B19-5720</strain>
    </source>
</reference>
<organism evidence="2 3">
    <name type="scientific">Candidatus Blautia faecavium</name>
    <dbReference type="NCBI Taxonomy" id="2838487"/>
    <lineage>
        <taxon>Bacteria</taxon>
        <taxon>Bacillati</taxon>
        <taxon>Bacillota</taxon>
        <taxon>Clostridia</taxon>
        <taxon>Lachnospirales</taxon>
        <taxon>Lachnospiraceae</taxon>
        <taxon>Blautia</taxon>
    </lineage>
</organism>
<gene>
    <name evidence="2" type="ORF">IAA06_03535</name>
</gene>
<dbReference type="Proteomes" id="UP000823842">
    <property type="component" value="Unassembled WGS sequence"/>
</dbReference>
<dbReference type="SUPFAM" id="SSF52540">
    <property type="entry name" value="P-loop containing nucleoside triphosphate hydrolases"/>
    <property type="match status" value="1"/>
</dbReference>
<dbReference type="Gene3D" id="1.25.40.10">
    <property type="entry name" value="Tetratricopeptide repeat domain"/>
    <property type="match status" value="1"/>
</dbReference>
<dbReference type="InterPro" id="IPR002182">
    <property type="entry name" value="NB-ARC"/>
</dbReference>
<dbReference type="Gene3D" id="3.40.50.300">
    <property type="entry name" value="P-loop containing nucleotide triphosphate hydrolases"/>
    <property type="match status" value="1"/>
</dbReference>
<protein>
    <recommendedName>
        <fullName evidence="1">NB-ARC domain-containing protein</fullName>
    </recommendedName>
</protein>
<dbReference type="SUPFAM" id="SSF48452">
    <property type="entry name" value="TPR-like"/>
    <property type="match status" value="1"/>
</dbReference>
<dbReference type="GO" id="GO:0043531">
    <property type="term" value="F:ADP binding"/>
    <property type="evidence" value="ECO:0007669"/>
    <property type="project" value="InterPro"/>
</dbReference>
<comment type="caution">
    <text evidence="2">The sequence shown here is derived from an EMBL/GenBank/DDBJ whole genome shotgun (WGS) entry which is preliminary data.</text>
</comment>
<evidence type="ECO:0000259" key="1">
    <source>
        <dbReference type="Pfam" id="PF00931"/>
    </source>
</evidence>
<sequence>MSEGIEKDYIEWLEHLFWLREKYKDTPPGFADDKERDKAREKLRRTQEEYKEKNEYKLMGDYASEKECFVGRQEYLKSMEEQFAGKEGPVILYGIAGIGKTALAREYIRRHQSDYDKVLFLSYHTSLQELICDDSQLSFSNLRFSRKKYENKNRYFKEKIKLLCREAERNRLLLVIDDCSMKGDPKLEMLLDVPCDFLFTTRMDPQIWGDYRGIYVKELETEGEWSAFRKAYQKGKSPTGQKKAFFDFCSRMKGHTLLMKLFIQGELQPEGEFPQDIAEDVFARYPLKKDEKQALRELSIMPAQGIAEEIYRRMSKVSPRALQELTDCLLVCKEDRTKEGYGRLTLHPVIAEAARKAFIPTMSNCHDLVEGFTQLAWEMWKKGKTENRQLELCALAFLKAFPQPVAWMARKLDTVVTFLWIQGYHEEAKEYWKKVVKAVEANYGEDHQMTAEVCLRMAAIYYSSLNEREAENWYLRGFQIIEQCKPYDRRYYFVRGVAYYKISRCCRQKKEYKKGLAYAEESVRCVKRYRDRNRKTEISPWDIRWKRLYNCCFLEKAKILMELGRFLEAEEACRRLKKMVTEGYGRMPWDGETEEAEQLLTEIRKKSRESGYC</sequence>
<name>A0A9D2LRN3_9FIRM</name>
<dbReference type="InterPro" id="IPR011990">
    <property type="entry name" value="TPR-like_helical_dom_sf"/>
</dbReference>
<dbReference type="InterPro" id="IPR027417">
    <property type="entry name" value="P-loop_NTPase"/>
</dbReference>
<accession>A0A9D2LRN3</accession>
<proteinExistence type="predicted"/>
<evidence type="ECO:0000313" key="3">
    <source>
        <dbReference type="Proteomes" id="UP000823842"/>
    </source>
</evidence>
<feature type="domain" description="NB-ARC" evidence="1">
    <location>
        <begin position="89"/>
        <end position="228"/>
    </location>
</feature>